<proteinExistence type="predicted"/>
<dbReference type="Gene3D" id="3.40.50.720">
    <property type="entry name" value="NAD(P)-binding Rossmann-like Domain"/>
    <property type="match status" value="2"/>
</dbReference>
<dbReference type="InterPro" id="IPR006140">
    <property type="entry name" value="D-isomer_DH_NAD-bd"/>
</dbReference>
<keyword evidence="1" id="KW-0560">Oxidoreductase</keyword>
<dbReference type="RefSeq" id="WP_307253298.1">
    <property type="nucleotide sequence ID" value="NZ_JAUSUV010000008.1"/>
</dbReference>
<dbReference type="SUPFAM" id="SSF52283">
    <property type="entry name" value="Formate/glycerate dehydrogenase catalytic domain-like"/>
    <property type="match status" value="1"/>
</dbReference>
<evidence type="ECO:0000256" key="1">
    <source>
        <dbReference type="ARBA" id="ARBA00023002"/>
    </source>
</evidence>
<dbReference type="PANTHER" id="PTHR43333:SF1">
    <property type="entry name" value="D-ISOMER SPECIFIC 2-HYDROXYACID DEHYDROGENASE NAD-BINDING DOMAIN-CONTAINING PROTEIN"/>
    <property type="match status" value="1"/>
</dbReference>
<keyword evidence="2" id="KW-0520">NAD</keyword>
<dbReference type="EMBL" id="JAUSUV010000008">
    <property type="protein sequence ID" value="MDQ0417961.1"/>
    <property type="molecule type" value="Genomic_DNA"/>
</dbReference>
<protein>
    <submittedName>
        <fullName evidence="4">Phosphoglycerate dehydrogenase-like enzyme</fullName>
    </submittedName>
</protein>
<comment type="caution">
    <text evidence="4">The sequence shown here is derived from an EMBL/GenBank/DDBJ whole genome shotgun (WGS) entry which is preliminary data.</text>
</comment>
<sequence>MILLIISSIAHIDEHLQNKLRNDFPENQFLFFSHPKEIESDVDALERTEILIAYGDGVSPEVLDVMPNLKWVHVLSSGLNLLPKAKLKSKETIVTNVKGIHAIPMSEYTISMILNIVRRNYHFFQLQQKNEWESWVTVEEAYGKTLGIIGLGTVGMDIAKKAKVFGMNIMGMCNQSQPVCEYVDEVVPKENMEYLLRNSDFVLLTVPLTSDTFHLIDINELNMMKKSAYIMNISRGNVINEEALIQVLKEKRIAGAVLDVFSSEPLPSDHPIWELDNVMVTPHAAGRTPFYMERSLDIFTTNLEIYPNESKMVNVIDLDKGY</sequence>
<dbReference type="InterPro" id="IPR029753">
    <property type="entry name" value="D-isomer_DH_CS"/>
</dbReference>
<feature type="domain" description="D-isomer specific 2-hydroxyacid dehydrogenase NAD-binding" evidence="3">
    <location>
        <begin position="110"/>
        <end position="285"/>
    </location>
</feature>
<evidence type="ECO:0000256" key="2">
    <source>
        <dbReference type="ARBA" id="ARBA00023027"/>
    </source>
</evidence>
<dbReference type="Pfam" id="PF02826">
    <property type="entry name" value="2-Hacid_dh_C"/>
    <property type="match status" value="1"/>
</dbReference>
<name>A0AAJ1TP08_9BACL</name>
<evidence type="ECO:0000313" key="4">
    <source>
        <dbReference type="EMBL" id="MDQ0417961.1"/>
    </source>
</evidence>
<dbReference type="InterPro" id="IPR036291">
    <property type="entry name" value="NAD(P)-bd_dom_sf"/>
</dbReference>
<dbReference type="GO" id="GO:0016616">
    <property type="term" value="F:oxidoreductase activity, acting on the CH-OH group of donors, NAD or NADP as acceptor"/>
    <property type="evidence" value="ECO:0007669"/>
    <property type="project" value="InterPro"/>
</dbReference>
<accession>A0AAJ1TP08</accession>
<dbReference type="CDD" id="cd05300">
    <property type="entry name" value="2-Hacid_dh_1"/>
    <property type="match status" value="1"/>
</dbReference>
<reference evidence="4 5" key="1">
    <citation type="submission" date="2023-07" db="EMBL/GenBank/DDBJ databases">
        <title>Genomic Encyclopedia of Type Strains, Phase IV (KMG-IV): sequencing the most valuable type-strain genomes for metagenomic binning, comparative biology and taxonomic classification.</title>
        <authorList>
            <person name="Goeker M."/>
        </authorList>
    </citation>
    <scope>NUCLEOTIDE SEQUENCE [LARGE SCALE GENOMIC DNA]</scope>
    <source>
        <strain evidence="4 5">DSM 46876</strain>
    </source>
</reference>
<dbReference type="SUPFAM" id="SSF51735">
    <property type="entry name" value="NAD(P)-binding Rossmann-fold domains"/>
    <property type="match status" value="1"/>
</dbReference>
<evidence type="ECO:0000313" key="5">
    <source>
        <dbReference type="Proteomes" id="UP001238450"/>
    </source>
</evidence>
<dbReference type="PROSITE" id="PS00671">
    <property type="entry name" value="D_2_HYDROXYACID_DH_3"/>
    <property type="match status" value="1"/>
</dbReference>
<dbReference type="AlphaFoldDB" id="A0AAJ1TP08"/>
<keyword evidence="5" id="KW-1185">Reference proteome</keyword>
<dbReference type="Proteomes" id="UP001238450">
    <property type="component" value="Unassembled WGS sequence"/>
</dbReference>
<dbReference type="PANTHER" id="PTHR43333">
    <property type="entry name" value="2-HACID_DH_C DOMAIN-CONTAINING PROTEIN"/>
    <property type="match status" value="1"/>
</dbReference>
<evidence type="ECO:0000259" key="3">
    <source>
        <dbReference type="Pfam" id="PF02826"/>
    </source>
</evidence>
<dbReference type="GO" id="GO:0051287">
    <property type="term" value="F:NAD binding"/>
    <property type="evidence" value="ECO:0007669"/>
    <property type="project" value="InterPro"/>
</dbReference>
<organism evidence="4 5">
    <name type="scientific">Croceifilum oryzae</name>
    <dbReference type="NCBI Taxonomy" id="1553429"/>
    <lineage>
        <taxon>Bacteria</taxon>
        <taxon>Bacillati</taxon>
        <taxon>Bacillota</taxon>
        <taxon>Bacilli</taxon>
        <taxon>Bacillales</taxon>
        <taxon>Thermoactinomycetaceae</taxon>
        <taxon>Croceifilum</taxon>
    </lineage>
</organism>
<gene>
    <name evidence="4" type="ORF">J2Z48_002145</name>
</gene>